<dbReference type="HOGENOM" id="CLU_036005_2_1_4"/>
<evidence type="ECO:0000256" key="5">
    <source>
        <dbReference type="ARBA" id="ARBA00023004"/>
    </source>
</evidence>
<dbReference type="Gene3D" id="3.60.130.10">
    <property type="entry name" value="Clavaminate synthase-like"/>
    <property type="match status" value="1"/>
</dbReference>
<protein>
    <submittedName>
        <fullName evidence="7">Taurine dioxygenase</fullName>
    </submittedName>
</protein>
<evidence type="ECO:0000256" key="3">
    <source>
        <dbReference type="ARBA" id="ARBA00022964"/>
    </source>
</evidence>
<organism evidence="7 8">
    <name type="scientific">Caballeronia insecticola</name>
    <dbReference type="NCBI Taxonomy" id="758793"/>
    <lineage>
        <taxon>Bacteria</taxon>
        <taxon>Pseudomonadati</taxon>
        <taxon>Pseudomonadota</taxon>
        <taxon>Betaproteobacteria</taxon>
        <taxon>Burkholderiales</taxon>
        <taxon>Burkholderiaceae</taxon>
        <taxon>Caballeronia</taxon>
    </lineage>
</organism>
<dbReference type="GO" id="GO:0006790">
    <property type="term" value="P:sulfur compound metabolic process"/>
    <property type="evidence" value="ECO:0007669"/>
    <property type="project" value="TreeGrafter"/>
</dbReference>
<dbReference type="InterPro" id="IPR051323">
    <property type="entry name" value="AtsK-like"/>
</dbReference>
<dbReference type="InterPro" id="IPR003819">
    <property type="entry name" value="TauD/TfdA-like"/>
</dbReference>
<dbReference type="AlphaFoldDB" id="R4WSN3"/>
<evidence type="ECO:0000256" key="4">
    <source>
        <dbReference type="ARBA" id="ARBA00023002"/>
    </source>
</evidence>
<feature type="domain" description="TauD/TfdA-like" evidence="6">
    <location>
        <begin position="47"/>
        <end position="318"/>
    </location>
</feature>
<comment type="similarity">
    <text evidence="1">Belongs to the TfdA dioxygenase family.</text>
</comment>
<keyword evidence="4" id="KW-0560">Oxidoreductase</keyword>
<evidence type="ECO:0000313" key="7">
    <source>
        <dbReference type="EMBL" id="BAN27594.1"/>
    </source>
</evidence>
<reference evidence="7 8" key="1">
    <citation type="journal article" date="2013" name="Genome Announc.">
        <title>Complete Genome Sequence of Burkholderia sp. Strain RPE64, Bacterial Symbiont of the Bean Bug Riptortus pedestris.</title>
        <authorList>
            <person name="Shibata T.F."/>
            <person name="Maeda T."/>
            <person name="Nikoh N."/>
            <person name="Yamaguchi K."/>
            <person name="Oshima K."/>
            <person name="Hattori M."/>
            <person name="Nishiyama T."/>
            <person name="Hasebe M."/>
            <person name="Fukatsu T."/>
            <person name="Kikuchi Y."/>
            <person name="Shigenobu S."/>
        </authorList>
    </citation>
    <scope>NUCLEOTIDE SEQUENCE [LARGE SCALE GENOMIC DNA]</scope>
    <source>
        <plasmid evidence="7 8">p1</plasmid>
    </source>
</reference>
<dbReference type="Pfam" id="PF02668">
    <property type="entry name" value="TauD"/>
    <property type="match status" value="1"/>
</dbReference>
<evidence type="ECO:0000259" key="6">
    <source>
        <dbReference type="Pfam" id="PF02668"/>
    </source>
</evidence>
<dbReference type="PANTHER" id="PTHR30468">
    <property type="entry name" value="ALPHA-KETOGLUTARATE-DEPENDENT SULFONATE DIOXYGENASE"/>
    <property type="match status" value="1"/>
</dbReference>
<keyword evidence="3 7" id="KW-0223">Dioxygenase</keyword>
<dbReference type="PANTHER" id="PTHR30468:SF1">
    <property type="entry name" value="ALPHA-KETOGLUTARATE-DEPENDENT SULFONATE DIOXYGENASE"/>
    <property type="match status" value="1"/>
</dbReference>
<accession>R4WSN3</accession>
<dbReference type="GO" id="GO:0005737">
    <property type="term" value="C:cytoplasm"/>
    <property type="evidence" value="ECO:0007669"/>
    <property type="project" value="TreeGrafter"/>
</dbReference>
<dbReference type="GO" id="GO:0046872">
    <property type="term" value="F:metal ion binding"/>
    <property type="evidence" value="ECO:0007669"/>
    <property type="project" value="UniProtKB-KW"/>
</dbReference>
<name>R4WSN3_9BURK</name>
<proteinExistence type="inferred from homology"/>
<keyword evidence="7" id="KW-0614">Plasmid</keyword>
<dbReference type="GO" id="GO:0000908">
    <property type="term" value="F:taurine dioxygenase activity"/>
    <property type="evidence" value="ECO:0007669"/>
    <property type="project" value="TreeGrafter"/>
</dbReference>
<gene>
    <name evidence="7" type="ORF">BRPE64_DCDS06580</name>
</gene>
<dbReference type="KEGG" id="buo:BRPE64_DCDS06580"/>
<dbReference type="EMBL" id="AP013061">
    <property type="protein sequence ID" value="BAN27594.1"/>
    <property type="molecule type" value="Genomic_DNA"/>
</dbReference>
<keyword evidence="5" id="KW-0408">Iron</keyword>
<keyword evidence="8" id="KW-1185">Reference proteome</keyword>
<evidence type="ECO:0000313" key="8">
    <source>
        <dbReference type="Proteomes" id="UP000013966"/>
    </source>
</evidence>
<dbReference type="InterPro" id="IPR042098">
    <property type="entry name" value="TauD-like_sf"/>
</dbReference>
<dbReference type="Proteomes" id="UP000013966">
    <property type="component" value="Plasmid p1"/>
</dbReference>
<evidence type="ECO:0000256" key="1">
    <source>
        <dbReference type="ARBA" id="ARBA00005896"/>
    </source>
</evidence>
<dbReference type="PATRIC" id="fig|758793.3.peg.5802"/>
<evidence type="ECO:0000256" key="2">
    <source>
        <dbReference type="ARBA" id="ARBA00022723"/>
    </source>
</evidence>
<reference evidence="7 8" key="2">
    <citation type="journal article" date="2018" name="Int. J. Syst. Evol. Microbiol.">
        <title>Burkholderia insecticola sp. nov., a gut symbiotic bacterium of the bean bug Riptortus pedestris.</title>
        <authorList>
            <person name="Takeshita K."/>
            <person name="Tamaki H."/>
            <person name="Ohbayashi T."/>
            <person name="Meng X.-Y."/>
            <person name="Sone T."/>
            <person name="Mitani Y."/>
            <person name="Peeters C."/>
            <person name="Kikuchi Y."/>
            <person name="Vandamme P."/>
        </authorList>
    </citation>
    <scope>NUCLEOTIDE SEQUENCE [LARGE SCALE GENOMIC DNA]</scope>
    <source>
        <strain evidence="7">RPE64</strain>
        <plasmid evidence="7 8">p1</plasmid>
    </source>
</reference>
<dbReference type="SUPFAM" id="SSF51197">
    <property type="entry name" value="Clavaminate synthase-like"/>
    <property type="match status" value="1"/>
</dbReference>
<sequence length="327" mass="37430">MLEEKPRRTRDVCAGPDTWRNDMQATMIAPDSNVMQPHSDAWPFAVERQTPTIGAEIGGIDLRDPLDDETYAALRRALLKYKVLFFRDQDISPAQHVALARRFGELEIHPAFPHHPEHPELVILGRNDTKRGRENLYHSDVSWREIPSMGSMLRCVHCPEVGGDTIWINMAAAYDALPGDVKARIDGLNAVHDFLPLFGIAVPEDQHAAMRAKYPPVEHPVVRVHPETGEKILFVNEAFTTHLSNYGRLTAQEYRIGFDYKLAEMELLQYLFRQAQAPEYQVRLKWRPNTIAFWDNRACQHYAVQDYYPAPRHMMRATVIGDRPVAG</sequence>
<keyword evidence="2" id="KW-0479">Metal-binding</keyword>
<geneLocation type="plasmid" evidence="7 8">
    <name>p1</name>
</geneLocation>